<evidence type="ECO:0000313" key="6">
    <source>
        <dbReference type="EMBL" id="EEN45665.1"/>
    </source>
</evidence>
<dbReference type="EMBL" id="GG666656">
    <property type="protein sequence ID" value="EEN45665.1"/>
    <property type="molecule type" value="Genomic_DNA"/>
</dbReference>
<dbReference type="GO" id="GO:0022857">
    <property type="term" value="F:transmembrane transporter activity"/>
    <property type="evidence" value="ECO:0007669"/>
    <property type="project" value="InterPro"/>
</dbReference>
<accession>C3ZPG8</accession>
<dbReference type="eggNOG" id="KOG0255">
    <property type="taxonomic scope" value="Eukaryota"/>
</dbReference>
<evidence type="ECO:0000256" key="4">
    <source>
        <dbReference type="ARBA" id="ARBA00023136"/>
    </source>
</evidence>
<evidence type="ECO:0000256" key="5">
    <source>
        <dbReference type="SAM" id="MobiDB-lite"/>
    </source>
</evidence>
<evidence type="ECO:0000256" key="2">
    <source>
        <dbReference type="ARBA" id="ARBA00022692"/>
    </source>
</evidence>
<dbReference type="InterPro" id="IPR005828">
    <property type="entry name" value="MFS_sugar_transport-like"/>
</dbReference>
<evidence type="ECO:0000256" key="3">
    <source>
        <dbReference type="ARBA" id="ARBA00022989"/>
    </source>
</evidence>
<sequence length="436" mass="49137">MGTGASTAEGMPLSPRVEYAEQQGKKTNQTILIDNPKLADLGHGSVRYRRPRNGTNTESSLPSGSSTSKPVKRLKEGYFYHPQFKDYSADAILDPKDAFKLQHVCRGPARARGKKLFYVYGIGKDAKDPGLQRHGQKPQGRGYQWPQEYRNPSHAYFELTFVDQDDADNLTENDDDDDYDIDSLDDTSSENQDFMSHQYTMEWDDLLRKHLGEFGRFQKFTSLLAILVGPTVGLTYVAMTFLAATPEHHCRVFGNTSSVGHRYSTEGHNLSIPLENIGGTWKYSSCLMYKNSNGTATSSNGTTSCTHGWEYDRTIYQSTIVTEYDLVCWRSWLKGLGQSTFMAGVGVGGIFFGIISDRVLPESPRWLVSKHRFTAAKDVLQRAARMNKVTIPDEVSHLLVKSAESNENTKKFTITIIDLVRTPRMRKITLTMCFVW</sequence>
<feature type="region of interest" description="Disordered" evidence="5">
    <location>
        <begin position="1"/>
        <end position="69"/>
    </location>
</feature>
<dbReference type="PANTHER" id="PTHR24064">
    <property type="entry name" value="SOLUTE CARRIER FAMILY 22 MEMBER"/>
    <property type="match status" value="1"/>
</dbReference>
<dbReference type="GO" id="GO:0016020">
    <property type="term" value="C:membrane"/>
    <property type="evidence" value="ECO:0007669"/>
    <property type="project" value="UniProtKB-SubCell"/>
</dbReference>
<evidence type="ECO:0000256" key="1">
    <source>
        <dbReference type="ARBA" id="ARBA00004141"/>
    </source>
</evidence>
<gene>
    <name evidence="6" type="ORF">BRAFLDRAFT_99261</name>
</gene>
<comment type="subcellular location">
    <subcellularLocation>
        <location evidence="1">Membrane</location>
        <topology evidence="1">Multi-pass membrane protein</topology>
    </subcellularLocation>
</comment>
<dbReference type="Pfam" id="PF00083">
    <property type="entry name" value="Sugar_tr"/>
    <property type="match status" value="1"/>
</dbReference>
<reference evidence="6" key="1">
    <citation type="journal article" date="2008" name="Nature">
        <title>The amphioxus genome and the evolution of the chordate karyotype.</title>
        <authorList>
            <consortium name="US DOE Joint Genome Institute (JGI-PGF)"/>
            <person name="Putnam N.H."/>
            <person name="Butts T."/>
            <person name="Ferrier D.E.K."/>
            <person name="Furlong R.F."/>
            <person name="Hellsten U."/>
            <person name="Kawashima T."/>
            <person name="Robinson-Rechavi M."/>
            <person name="Shoguchi E."/>
            <person name="Terry A."/>
            <person name="Yu J.-K."/>
            <person name="Benito-Gutierrez E.L."/>
            <person name="Dubchak I."/>
            <person name="Garcia-Fernandez J."/>
            <person name="Gibson-Brown J.J."/>
            <person name="Grigoriev I.V."/>
            <person name="Horton A.C."/>
            <person name="de Jong P.J."/>
            <person name="Jurka J."/>
            <person name="Kapitonov V.V."/>
            <person name="Kohara Y."/>
            <person name="Kuroki Y."/>
            <person name="Lindquist E."/>
            <person name="Lucas S."/>
            <person name="Osoegawa K."/>
            <person name="Pennacchio L.A."/>
            <person name="Salamov A.A."/>
            <person name="Satou Y."/>
            <person name="Sauka-Spengler T."/>
            <person name="Schmutz J."/>
            <person name="Shin-I T."/>
            <person name="Toyoda A."/>
            <person name="Bronner-Fraser M."/>
            <person name="Fujiyama A."/>
            <person name="Holland L.Z."/>
            <person name="Holland P.W.H."/>
            <person name="Satoh N."/>
            <person name="Rokhsar D.S."/>
        </authorList>
    </citation>
    <scope>NUCLEOTIDE SEQUENCE [LARGE SCALE GENOMIC DNA]</scope>
    <source>
        <strain evidence="6">S238N-H82</strain>
        <tissue evidence="6">Testes</tissue>
    </source>
</reference>
<proteinExistence type="predicted"/>
<keyword evidence="3" id="KW-1133">Transmembrane helix</keyword>
<keyword evidence="4" id="KW-0472">Membrane</keyword>
<organism>
    <name type="scientific">Branchiostoma floridae</name>
    <name type="common">Florida lancelet</name>
    <name type="synonym">Amphioxus</name>
    <dbReference type="NCBI Taxonomy" id="7739"/>
    <lineage>
        <taxon>Eukaryota</taxon>
        <taxon>Metazoa</taxon>
        <taxon>Chordata</taxon>
        <taxon>Cephalochordata</taxon>
        <taxon>Leptocardii</taxon>
        <taxon>Amphioxiformes</taxon>
        <taxon>Branchiostomatidae</taxon>
        <taxon>Branchiostoma</taxon>
    </lineage>
</organism>
<dbReference type="InterPro" id="IPR036259">
    <property type="entry name" value="MFS_trans_sf"/>
</dbReference>
<protein>
    <recommendedName>
        <fullName evidence="7">Major facilitator superfamily (MFS) profile domain-containing protein</fullName>
    </recommendedName>
</protein>
<dbReference type="InParanoid" id="C3ZPG8"/>
<keyword evidence="2" id="KW-0812">Transmembrane</keyword>
<name>C3ZPG8_BRAFL</name>
<feature type="compositionally biased region" description="Low complexity" evidence="5">
    <location>
        <begin position="59"/>
        <end position="68"/>
    </location>
</feature>
<feature type="region of interest" description="Disordered" evidence="5">
    <location>
        <begin position="128"/>
        <end position="147"/>
    </location>
</feature>
<evidence type="ECO:0008006" key="7">
    <source>
        <dbReference type="Google" id="ProtNLM"/>
    </source>
</evidence>
<dbReference type="Gene3D" id="1.20.1250.20">
    <property type="entry name" value="MFS general substrate transporter like domains"/>
    <property type="match status" value="1"/>
</dbReference>
<dbReference type="AlphaFoldDB" id="C3ZPG8"/>